<dbReference type="EMBL" id="CAMXCT010003735">
    <property type="protein sequence ID" value="CAI4005968.1"/>
    <property type="molecule type" value="Genomic_DNA"/>
</dbReference>
<organism evidence="3">
    <name type="scientific">Cladocopium goreaui</name>
    <dbReference type="NCBI Taxonomy" id="2562237"/>
    <lineage>
        <taxon>Eukaryota</taxon>
        <taxon>Sar</taxon>
        <taxon>Alveolata</taxon>
        <taxon>Dinophyceae</taxon>
        <taxon>Suessiales</taxon>
        <taxon>Symbiodiniaceae</taxon>
        <taxon>Cladocopium</taxon>
    </lineage>
</organism>
<reference evidence="3" key="1">
    <citation type="submission" date="2022-10" db="EMBL/GenBank/DDBJ databases">
        <authorList>
            <person name="Chen Y."/>
            <person name="Dougan E. K."/>
            <person name="Chan C."/>
            <person name="Rhodes N."/>
            <person name="Thang M."/>
        </authorList>
    </citation>
    <scope>NUCLEOTIDE SEQUENCE</scope>
</reference>
<dbReference type="EMBL" id="CAMXCT010003702">
    <property type="protein sequence ID" value="CAI4005826.1"/>
    <property type="molecule type" value="Genomic_DNA"/>
</dbReference>
<dbReference type="AlphaFoldDB" id="A0A9P1D9S7"/>
<keyword evidence="6" id="KW-0067">ATP-binding</keyword>
<keyword evidence="6" id="KW-0378">Hydrolase</keyword>
<comment type="caution">
    <text evidence="3">The sequence shown here is derived from an EMBL/GenBank/DDBJ whole genome shotgun (WGS) entry which is preliminary data.</text>
</comment>
<dbReference type="EMBL" id="CAMXCT030003702">
    <property type="protein sequence ID" value="CAL4793138.1"/>
    <property type="molecule type" value="Genomic_DNA"/>
</dbReference>
<dbReference type="InterPro" id="IPR046700">
    <property type="entry name" value="DUF6570"/>
</dbReference>
<feature type="region of interest" description="Disordered" evidence="1">
    <location>
        <begin position="989"/>
        <end position="1033"/>
    </location>
</feature>
<keyword evidence="6" id="KW-0547">Nucleotide-binding</keyword>
<evidence type="ECO:0000313" key="7">
    <source>
        <dbReference type="Proteomes" id="UP001152797"/>
    </source>
</evidence>
<reference evidence="5" key="2">
    <citation type="submission" date="2024-04" db="EMBL/GenBank/DDBJ databases">
        <authorList>
            <person name="Chen Y."/>
            <person name="Shah S."/>
            <person name="Dougan E. K."/>
            <person name="Thang M."/>
            <person name="Chan C."/>
        </authorList>
    </citation>
    <scope>NUCLEOTIDE SEQUENCE [LARGE SCALE GENOMIC DNA]</scope>
</reference>
<evidence type="ECO:0000259" key="2">
    <source>
        <dbReference type="Pfam" id="PF20209"/>
    </source>
</evidence>
<evidence type="ECO:0000313" key="4">
    <source>
        <dbReference type="EMBL" id="CAI4005968.1"/>
    </source>
</evidence>
<dbReference type="GO" id="GO:0004386">
    <property type="term" value="F:helicase activity"/>
    <property type="evidence" value="ECO:0007669"/>
    <property type="project" value="UniProtKB-KW"/>
</dbReference>
<name>A0A9P1D9S7_9DINO</name>
<proteinExistence type="predicted"/>
<accession>A0A9P1D9S7</accession>
<keyword evidence="7" id="KW-1185">Reference proteome</keyword>
<dbReference type="EMBL" id="CAMXCT020003735">
    <property type="protein sequence ID" value="CAL1159343.1"/>
    <property type="molecule type" value="Genomic_DNA"/>
</dbReference>
<feature type="domain" description="DUF6570" evidence="2">
    <location>
        <begin position="291"/>
        <end position="440"/>
    </location>
</feature>
<evidence type="ECO:0000256" key="1">
    <source>
        <dbReference type="SAM" id="MobiDB-lite"/>
    </source>
</evidence>
<evidence type="ECO:0000313" key="5">
    <source>
        <dbReference type="EMBL" id="CAL1159201.1"/>
    </source>
</evidence>
<protein>
    <submittedName>
        <fullName evidence="6">ATP-dependent DNA helicase</fullName>
    </submittedName>
</protein>
<dbReference type="EMBL" id="CAMXCT030003735">
    <property type="protein sequence ID" value="CAL4793280.1"/>
    <property type="molecule type" value="Genomic_DNA"/>
</dbReference>
<dbReference type="EMBL" id="CAMXCT020003702">
    <property type="protein sequence ID" value="CAL1159201.1"/>
    <property type="molecule type" value="Genomic_DNA"/>
</dbReference>
<keyword evidence="6" id="KW-0347">Helicase</keyword>
<sequence>MEQDVFDVLERLWVTEASPHPRRAWEKGIAAIARLLKKQPTLPCKVLGGQWTQEELDRGVLLPRQHCPFDGCVWRGEKVDELLAHVREDHYTRELQDAVASLGGVAFKGALYTVLNSAVSVVCQQRPPVVSLAQDRRALQVFHESISHSELQGLICFCCGCVHPHLPGEARQKVAWKRAGPAGTGRDVVLETFLGLNKQQVEDFFGIDTYLKQFGNLGPGFPNLWDAVWQGELEEWQCTLRFEEGEVRILCNAEDRRCECEHGDDWPDVCPQCEIPICFSCQKALQSRPQQMPVRALSNNLWTGFAAPVLAEENVSYLEAILASPCMLSLVCFSLETRYGNVILEEAQHQRFRVGARGNITLFPLPLEDIFQELQRQAVEGMKLPWVGREIAHAVRVVLRTSEVTDARVIAQARVRRDIVVRLIEDAVRRQHPAYGNVRMEDVLRKAEGLPADGVLEELVSLARRSQSFVENLQAAKHGTPPLGEREKEKAFESLRPTAVTCTRNAYEEVCAGEADGRAWQGVAAAVRGEEMHVFTGSRAGGVERMLWMAGRRGRGGPLQAFPFVFKAQVAMPDMEEQQHGYRRRRRRIAVELAEFTELMGHRCEHQFGADWCFSYVRWNYLFRQQLHRAKGLSLRRLGGGEEGDEGNLRGEELKNAACEISEGLSGKYVGSDGQLRPVGGDLNKVAYIPGISKGALRLLQEARHIMGKLPGTTGVRTFMTYRAKVLQVAYGVPVFVTLSPAEKHNYLMLRLARWCRKDPAVRKNPALQKVAGRLQPGSRDESPWPAFEERRQVLALKPAAAVLGFRVHILLLLRGLFGLRTCLFCLACQAQRDAEAFCSDLAGNAAELGGGAFGRCAAAFFSIESQKSSALHVHGFVVIEGLQQVATLQEMSKRIEREGKEIVEAFVRFKQHVCMQQHAVPAMWSEEERAWVEETWPDYSEREDLLLLPKFFGDSVDEWGLTEEEILAEGDGWVQKYKMDVQQVQMTRQHHIHPKDRQGERQPLAGCRKSENKSQCRSGYPLESQLTEEEGSVPWGGREIQVSDVREKECIRESFWTAKLPLVEWEPSSFVSGWPT</sequence>
<gene>
    <name evidence="3" type="ORF">C1SCF055_LOCUS31517</name>
    <name evidence="4" type="ORF">C1SCF055_LOCUS31652</name>
</gene>
<evidence type="ECO:0000313" key="3">
    <source>
        <dbReference type="EMBL" id="CAI4005826.1"/>
    </source>
</evidence>
<dbReference type="Proteomes" id="UP001152797">
    <property type="component" value="Unassembled WGS sequence"/>
</dbReference>
<dbReference type="Pfam" id="PF20209">
    <property type="entry name" value="DUF6570"/>
    <property type="match status" value="1"/>
</dbReference>
<evidence type="ECO:0000313" key="6">
    <source>
        <dbReference type="EMBL" id="CAL4793138.1"/>
    </source>
</evidence>